<dbReference type="PANTHER" id="PTHR28629:SF4">
    <property type="entry name" value="TRIOKINASE_FMN CYCLASE"/>
    <property type="match status" value="1"/>
</dbReference>
<dbReference type="Gene3D" id="3.30.1180.20">
    <property type="entry name" value="Dihydroxyacetone kinase, domain 2"/>
    <property type="match status" value="1"/>
</dbReference>
<feature type="domain" description="DhaK" evidence="1">
    <location>
        <begin position="8"/>
        <end position="331"/>
    </location>
</feature>
<accession>A0ABP8AA61</accession>
<evidence type="ECO:0000259" key="1">
    <source>
        <dbReference type="PROSITE" id="PS51481"/>
    </source>
</evidence>
<keyword evidence="3" id="KW-1185">Reference proteome</keyword>
<sequence>MPQLFIPSGREGLAAALRGFADAHPEKVRLVEDPTYFAGVQRNPGRSVALVSGGGSGHEPLHGGFIGPGLLDAVAPGQVFASPHNRQVYEASRAVALPGGVVHVVKNYTGDRINFGIAAERLRDEGIPVGRVLVHDDVATESAHTATGRRGTAATLLVEKILGAAADRGATLEELVRLGTAVNDRSRSIAVASEFLTSVHTGARMHELAPGQVEYGIGIHGERATLSTPFADLKTLITRMLDDVLASLGTLTGRGSILFVNGLGSATPLELYAIYSIAVERLAVLGIDVAARLVGTFVSALDMHGFSLSLLDLAEDDWLGLWQADACAAGWNGLH</sequence>
<comment type="caution">
    <text evidence="2">The sequence shown here is derived from an EMBL/GenBank/DDBJ whole genome shotgun (WGS) entry which is preliminary data.</text>
</comment>
<dbReference type="Gene3D" id="3.40.50.10440">
    <property type="entry name" value="Dihydroxyacetone kinase, domain 1"/>
    <property type="match status" value="1"/>
</dbReference>
<dbReference type="InterPro" id="IPR004006">
    <property type="entry name" value="DhaK_dom"/>
</dbReference>
<gene>
    <name evidence="2" type="ORF">GCM10022287_34280</name>
</gene>
<dbReference type="InterPro" id="IPR050861">
    <property type="entry name" value="Dihydroxyacetone_Kinase"/>
</dbReference>
<dbReference type="SUPFAM" id="SSF82549">
    <property type="entry name" value="DAK1/DegV-like"/>
    <property type="match status" value="1"/>
</dbReference>
<name>A0ABP8AA61_9MICO</name>
<organism evidence="2 3">
    <name type="scientific">Gryllotalpicola koreensis</name>
    <dbReference type="NCBI Taxonomy" id="993086"/>
    <lineage>
        <taxon>Bacteria</taxon>
        <taxon>Bacillati</taxon>
        <taxon>Actinomycetota</taxon>
        <taxon>Actinomycetes</taxon>
        <taxon>Micrococcales</taxon>
        <taxon>Microbacteriaceae</taxon>
        <taxon>Gryllotalpicola</taxon>
    </lineage>
</organism>
<protein>
    <recommendedName>
        <fullName evidence="1">DhaK domain-containing protein</fullName>
    </recommendedName>
</protein>
<reference evidence="3" key="1">
    <citation type="journal article" date="2019" name="Int. J. Syst. Evol. Microbiol.">
        <title>The Global Catalogue of Microorganisms (GCM) 10K type strain sequencing project: providing services to taxonomists for standard genome sequencing and annotation.</title>
        <authorList>
            <consortium name="The Broad Institute Genomics Platform"/>
            <consortium name="The Broad Institute Genome Sequencing Center for Infectious Disease"/>
            <person name="Wu L."/>
            <person name="Ma J."/>
        </authorList>
    </citation>
    <scope>NUCLEOTIDE SEQUENCE [LARGE SCALE GENOMIC DNA]</scope>
    <source>
        <strain evidence="3">JCM 17591</strain>
    </source>
</reference>
<dbReference type="EMBL" id="BAABBW010000005">
    <property type="protein sequence ID" value="GAA4180437.1"/>
    <property type="molecule type" value="Genomic_DNA"/>
</dbReference>
<dbReference type="Pfam" id="PF02733">
    <property type="entry name" value="Dak1"/>
    <property type="match status" value="1"/>
</dbReference>
<evidence type="ECO:0000313" key="2">
    <source>
        <dbReference type="EMBL" id="GAA4180437.1"/>
    </source>
</evidence>
<evidence type="ECO:0000313" key="3">
    <source>
        <dbReference type="Proteomes" id="UP001501079"/>
    </source>
</evidence>
<dbReference type="Proteomes" id="UP001501079">
    <property type="component" value="Unassembled WGS sequence"/>
</dbReference>
<dbReference type="PANTHER" id="PTHR28629">
    <property type="entry name" value="TRIOKINASE/FMN CYCLASE"/>
    <property type="match status" value="1"/>
</dbReference>
<dbReference type="PROSITE" id="PS51481">
    <property type="entry name" value="DHAK"/>
    <property type="match status" value="1"/>
</dbReference>
<proteinExistence type="predicted"/>